<name>A0A2W5D2L8_9CORY</name>
<evidence type="ECO:0000313" key="2">
    <source>
        <dbReference type="Proteomes" id="UP000249451"/>
    </source>
</evidence>
<evidence type="ECO:0000313" key="1">
    <source>
        <dbReference type="EMBL" id="PZP01372.1"/>
    </source>
</evidence>
<organism evidence="1 2">
    <name type="scientific">Corynebacterium urealyticum</name>
    <dbReference type="NCBI Taxonomy" id="43771"/>
    <lineage>
        <taxon>Bacteria</taxon>
        <taxon>Bacillati</taxon>
        <taxon>Actinomycetota</taxon>
        <taxon>Actinomycetes</taxon>
        <taxon>Mycobacteriales</taxon>
        <taxon>Corynebacteriaceae</taxon>
        <taxon>Corynebacterium</taxon>
    </lineage>
</organism>
<comment type="caution">
    <text evidence="1">The sequence shown here is derived from an EMBL/GenBank/DDBJ whole genome shotgun (WGS) entry which is preliminary data.</text>
</comment>
<proteinExistence type="predicted"/>
<sequence>MCLPALPARPVSTEMFSAREKVRFATRETMEVYLSTRAEVFAAACGNHTCARHVAEVAAASYPEDEQGGCVVDLHAADVQLYALVCGAYPA</sequence>
<dbReference type="Proteomes" id="UP000249451">
    <property type="component" value="Unassembled WGS sequence"/>
</dbReference>
<reference evidence="1 2" key="1">
    <citation type="submission" date="2017-11" db="EMBL/GenBank/DDBJ databases">
        <title>Infants hospitalized years apart are colonized by the same room-sourced microbial strains.</title>
        <authorList>
            <person name="Brooks B."/>
            <person name="Olm M.R."/>
            <person name="Firek B.A."/>
            <person name="Baker R."/>
            <person name="Thomas B.C."/>
            <person name="Morowitz M.J."/>
            <person name="Banfield J.F."/>
        </authorList>
    </citation>
    <scope>NUCLEOTIDE SEQUENCE [LARGE SCALE GENOMIC DNA]</scope>
    <source>
        <strain evidence="1">S2_012_000_R3_87</strain>
    </source>
</reference>
<gene>
    <name evidence="1" type="ORF">DI609_04315</name>
</gene>
<dbReference type="EMBL" id="QFNY01000075">
    <property type="protein sequence ID" value="PZP01372.1"/>
    <property type="molecule type" value="Genomic_DNA"/>
</dbReference>
<protein>
    <submittedName>
        <fullName evidence="1">Uncharacterized protein</fullName>
    </submittedName>
</protein>
<dbReference type="AlphaFoldDB" id="A0A2W5D2L8"/>
<accession>A0A2W5D2L8</accession>